<dbReference type="InterPro" id="IPR051448">
    <property type="entry name" value="CdaR-like_regulators"/>
</dbReference>
<evidence type="ECO:0000259" key="2">
    <source>
        <dbReference type="Pfam" id="PF13556"/>
    </source>
</evidence>
<dbReference type="PANTHER" id="PTHR33744">
    <property type="entry name" value="CARBOHYDRATE DIACID REGULATOR"/>
    <property type="match status" value="1"/>
</dbReference>
<feature type="domain" description="PucR C-terminal helix-turn-helix" evidence="2">
    <location>
        <begin position="449"/>
        <end position="505"/>
    </location>
</feature>
<dbReference type="Gene3D" id="1.10.10.2840">
    <property type="entry name" value="PucR C-terminal helix-turn-helix domain"/>
    <property type="match status" value="1"/>
</dbReference>
<feature type="domain" description="Purine catabolism PurC-like" evidence="1">
    <location>
        <begin position="15"/>
        <end position="126"/>
    </location>
</feature>
<dbReference type="Proteomes" id="UP000271469">
    <property type="component" value="Chromosome"/>
</dbReference>
<dbReference type="AlphaFoldDB" id="A0A3G8JUX9"/>
<dbReference type="Pfam" id="PF07905">
    <property type="entry name" value="PucR"/>
    <property type="match status" value="1"/>
</dbReference>
<name>A0A3G8JUX9_9ACTN</name>
<evidence type="ECO:0000313" key="4">
    <source>
        <dbReference type="Proteomes" id="UP000271469"/>
    </source>
</evidence>
<dbReference type="InterPro" id="IPR012914">
    <property type="entry name" value="PucR_dom"/>
</dbReference>
<accession>A0A3G8JUX9</accession>
<dbReference type="Pfam" id="PF13556">
    <property type="entry name" value="HTH_30"/>
    <property type="match status" value="1"/>
</dbReference>
<gene>
    <name evidence="3" type="primary">pucR_2</name>
    <name evidence="3" type="ORF">D7316_05298</name>
</gene>
<dbReference type="PANTHER" id="PTHR33744:SF1">
    <property type="entry name" value="DNA-BINDING TRANSCRIPTIONAL ACTIVATOR ADER"/>
    <property type="match status" value="1"/>
</dbReference>
<evidence type="ECO:0000259" key="1">
    <source>
        <dbReference type="Pfam" id="PF07905"/>
    </source>
</evidence>
<dbReference type="EMBL" id="CP033972">
    <property type="protein sequence ID" value="AZG48678.1"/>
    <property type="molecule type" value="Genomic_DNA"/>
</dbReference>
<proteinExistence type="predicted"/>
<dbReference type="KEGG" id="gom:D7316_05298"/>
<sequence>MTLRTVISRHLGGADPHVLTAHDRLDVPVGWVHSSEIFEIGPLLSGGELLLTTGLGLGGLDAGTRRHYVRDLADRGVAGLAFEVGRTFDTIPEEMVREGSASRLPIIELRRVLPFIEVCRETNTAIVSGELGVLRRRAALDDALHRDLVSASGVAGMLAHVSAAAGRPVALIGSSGALLAAHGVDDDRSAWRIVDAAVAAAPVIVRDREIARLVAGGNAHSDLPDASIPALLDVAAGPVGAALTRSGTRGSAVGARLVEEIVGGRHIRRADLFARLVSAGVPVTESTRVVTVAAEAPDPRMAEATLARAAASLSGLVQATVDATVYALVMTAGGGDDDPVARVAAAIGGPGALTAGRMTAVVGDAHRLDTPSAGAELSTAMAESLRRSGDRLAVAAELTRAGVVSGSVFTGRELAAEMVVRESHPRIRAELGQIIAPLVEHDAAQSTSLVTTLEAHLRNGCSATRSAEVLHIGRQSLYQRLERIRGLLGFDPTSPTTYPTMLLAVSAFRADRMPGRTAR</sequence>
<dbReference type="InterPro" id="IPR042070">
    <property type="entry name" value="PucR_C-HTH_sf"/>
</dbReference>
<dbReference type="InterPro" id="IPR025736">
    <property type="entry name" value="PucR_C-HTH_dom"/>
</dbReference>
<keyword evidence="4" id="KW-1185">Reference proteome</keyword>
<reference evidence="3 4" key="1">
    <citation type="submission" date="2018-11" db="EMBL/GenBank/DDBJ databases">
        <title>Gordonia insulae sp. nov., isolated from an island soil.</title>
        <authorList>
            <person name="Kim Y.S."/>
            <person name="Kim S.B."/>
        </authorList>
    </citation>
    <scope>NUCLEOTIDE SEQUENCE [LARGE SCALE GENOMIC DNA]</scope>
    <source>
        <strain evidence="3 4">MMS17-SY073</strain>
    </source>
</reference>
<organism evidence="3 4">
    <name type="scientific">Gordonia insulae</name>
    <dbReference type="NCBI Taxonomy" id="2420509"/>
    <lineage>
        <taxon>Bacteria</taxon>
        <taxon>Bacillati</taxon>
        <taxon>Actinomycetota</taxon>
        <taxon>Actinomycetes</taxon>
        <taxon>Mycobacteriales</taxon>
        <taxon>Gordoniaceae</taxon>
        <taxon>Gordonia</taxon>
    </lineage>
</organism>
<protein>
    <submittedName>
        <fullName evidence="3">Purine catabolism regulatory protein</fullName>
    </submittedName>
</protein>
<evidence type="ECO:0000313" key="3">
    <source>
        <dbReference type="EMBL" id="AZG48678.1"/>
    </source>
</evidence>